<gene>
    <name evidence="1" type="ORF">MSG28_015523</name>
</gene>
<protein>
    <submittedName>
        <fullName evidence="1">Uncharacterized protein</fullName>
    </submittedName>
</protein>
<dbReference type="Proteomes" id="UP001064048">
    <property type="component" value="Chromosome 28"/>
</dbReference>
<accession>A0ACC0KAK1</accession>
<keyword evidence="2" id="KW-1185">Reference proteome</keyword>
<reference evidence="1 2" key="1">
    <citation type="journal article" date="2022" name="Genome Biol. Evol.">
        <title>The Spruce Budworm Genome: Reconstructing the Evolutionary History of Antifreeze Proteins.</title>
        <authorList>
            <person name="Beliveau C."/>
            <person name="Gagne P."/>
            <person name="Picq S."/>
            <person name="Vernygora O."/>
            <person name="Keeling C.I."/>
            <person name="Pinkney K."/>
            <person name="Doucet D."/>
            <person name="Wen F."/>
            <person name="Johnston J.S."/>
            <person name="Maaroufi H."/>
            <person name="Boyle B."/>
            <person name="Laroche J."/>
            <person name="Dewar K."/>
            <person name="Juretic N."/>
            <person name="Blackburn G."/>
            <person name="Nisole A."/>
            <person name="Brunet B."/>
            <person name="Brandao M."/>
            <person name="Lumley L."/>
            <person name="Duan J."/>
            <person name="Quan G."/>
            <person name="Lucarotti C.J."/>
            <person name="Roe A.D."/>
            <person name="Sperling F.A.H."/>
            <person name="Levesque R.C."/>
            <person name="Cusson M."/>
        </authorList>
    </citation>
    <scope>NUCLEOTIDE SEQUENCE [LARGE SCALE GENOMIC DNA]</scope>
    <source>
        <strain evidence="1">Glfc:IPQL:Cfum</strain>
    </source>
</reference>
<name>A0ACC0KAK1_CHOFU</name>
<comment type="caution">
    <text evidence="1">The sequence shown here is derived from an EMBL/GenBank/DDBJ whole genome shotgun (WGS) entry which is preliminary data.</text>
</comment>
<sequence>MFGRYMKLSRSLPQTPWLVRGRRMMDSSVQEVIFKPLAELYERDSLEQKSSLGTEYIIVLAYRMATLRPAPVRVTPPLKRRLQENRRKAVGRATRCMSVAPSHGSKVGSNNFAKWLSPEQSEHRLKFVAAGREDVDVRCLGDGRPFAVEISDPRRELTAAELAAACRRIADSGSVRVLSMCHVTKYDDDDDDLSVCREDLAELKKGEETKSKDYEALCIKLDHSEFDEVSDPMAPVAVTAADIARINAFRNTPADDPAAAAVRLVQRTPIRVLHRRPLLARDKHILSMRAEPVPGHPALLVLRLRAGAGAYVKEFVHGELGRTRPALGAALGAPADLLALDVTRVALPWPPPPRYGARPAGAHAARAGRRPRSTGRPAGAGRDARGPALAAPAPLVAPGPLGRTRPALGAALGAPADLLALDVTRVALPWPPRPASGARPAGAHAARAGRRPRSTGRPAGAGRDARGPALAAPAPLVAPGPLGRTRPALGAALGARADLLALDVTRVALPWPPPPRYGARPAGAHAARAGRRPRSTGRPAGAGRDARGPALAAPAPLVAPGPLGRTRPALGAALGAPADLLALDVTRWRPPLGRTRPALGAALGAPADLLALDVTRVACPGRPRPLVAPGPLGRTRPALGAALGAGRPAGAGRDARGPALAAPAPLVAPGPLGRTRPALGAALGAGPTCWRWTGARPAGAHAARAGRRPRSPGRPAGAGRDARGPALAAPAPLVAPGPLGRTRPALGAALGARADLLALDVTRVALPWPPPPRYGARPAGAHAARAGRRPRSPGRPAGAGRDARGPALAAPAPLVAPGPLGRTRPALGAALGAPADLLALDVTRVALPWPPRPASGARPAGAHAARAGRRPRSTGRPAGAGRDARGPALAAPAPLVAPGPLGRTRPALGAALGARADLLALDVTRVALPWPPPPRYGARPAGAHAARAGRRPRSPGRPAGAGRDARGAALAAPAPLVAPGPLGRTRPALGAALGARADLLALDVTRWRPARWGARGPRWAPPSEPGRPAGAGRDARGPALAAPAPLVAPGPLGRTRPALGAALGAPADLLALDVTRVALPWPPPPR</sequence>
<evidence type="ECO:0000313" key="2">
    <source>
        <dbReference type="Proteomes" id="UP001064048"/>
    </source>
</evidence>
<proteinExistence type="predicted"/>
<organism evidence="1 2">
    <name type="scientific">Choristoneura fumiferana</name>
    <name type="common">Spruce budworm moth</name>
    <name type="synonym">Archips fumiferana</name>
    <dbReference type="NCBI Taxonomy" id="7141"/>
    <lineage>
        <taxon>Eukaryota</taxon>
        <taxon>Metazoa</taxon>
        <taxon>Ecdysozoa</taxon>
        <taxon>Arthropoda</taxon>
        <taxon>Hexapoda</taxon>
        <taxon>Insecta</taxon>
        <taxon>Pterygota</taxon>
        <taxon>Neoptera</taxon>
        <taxon>Endopterygota</taxon>
        <taxon>Lepidoptera</taxon>
        <taxon>Glossata</taxon>
        <taxon>Ditrysia</taxon>
        <taxon>Tortricoidea</taxon>
        <taxon>Tortricidae</taxon>
        <taxon>Tortricinae</taxon>
        <taxon>Choristoneura</taxon>
    </lineage>
</organism>
<evidence type="ECO:0000313" key="1">
    <source>
        <dbReference type="EMBL" id="KAI8433488.1"/>
    </source>
</evidence>
<dbReference type="EMBL" id="CM046128">
    <property type="protein sequence ID" value="KAI8433488.1"/>
    <property type="molecule type" value="Genomic_DNA"/>
</dbReference>